<dbReference type="EMBL" id="CAJVRM010000497">
    <property type="protein sequence ID" value="CAG8981625.1"/>
    <property type="molecule type" value="Genomic_DNA"/>
</dbReference>
<keyword evidence="3" id="KW-1185">Reference proteome</keyword>
<protein>
    <submittedName>
        <fullName evidence="2">Uncharacterized protein</fullName>
    </submittedName>
</protein>
<dbReference type="AlphaFoldDB" id="A0A9N9LYW8"/>
<comment type="caution">
    <text evidence="2">The sequence shown here is derived from an EMBL/GenBank/DDBJ whole genome shotgun (WGS) entry which is preliminary data.</text>
</comment>
<reference evidence="2" key="1">
    <citation type="submission" date="2021-07" db="EMBL/GenBank/DDBJ databases">
        <authorList>
            <person name="Durling M."/>
        </authorList>
    </citation>
    <scope>NUCLEOTIDE SEQUENCE</scope>
</reference>
<name>A0A9N9LYW8_9HELO</name>
<evidence type="ECO:0000313" key="2">
    <source>
        <dbReference type="EMBL" id="CAG8981625.1"/>
    </source>
</evidence>
<evidence type="ECO:0000256" key="1">
    <source>
        <dbReference type="SAM" id="MobiDB-lite"/>
    </source>
</evidence>
<feature type="compositionally biased region" description="Polar residues" evidence="1">
    <location>
        <begin position="25"/>
        <end position="37"/>
    </location>
</feature>
<gene>
    <name evidence="2" type="ORF">HYALB_00012976</name>
</gene>
<dbReference type="Proteomes" id="UP000701801">
    <property type="component" value="Unassembled WGS sequence"/>
</dbReference>
<sequence length="171" mass="18925">MTNPPANAHPNYRGYIQATGARRQGQWTSTRNLNPLKQTRKQNKEEQENQGKRWEGQLTNIAPPQINQSFRSKRSQCVTSPDNAVVTPQHRVSLWNAFENALNPIEKVDQVGGRVRIHALNFIEKNQGLRRGDVFNGSFLKHPGGVLLFPCGMEKGSARGGVRVAVTGSGG</sequence>
<feature type="compositionally biased region" description="Basic and acidic residues" evidence="1">
    <location>
        <begin position="42"/>
        <end position="55"/>
    </location>
</feature>
<accession>A0A9N9LYW8</accession>
<evidence type="ECO:0000313" key="3">
    <source>
        <dbReference type="Proteomes" id="UP000701801"/>
    </source>
</evidence>
<feature type="region of interest" description="Disordered" evidence="1">
    <location>
        <begin position="18"/>
        <end position="62"/>
    </location>
</feature>
<proteinExistence type="predicted"/>
<organism evidence="2 3">
    <name type="scientific">Hymenoscyphus albidus</name>
    <dbReference type="NCBI Taxonomy" id="595503"/>
    <lineage>
        <taxon>Eukaryota</taxon>
        <taxon>Fungi</taxon>
        <taxon>Dikarya</taxon>
        <taxon>Ascomycota</taxon>
        <taxon>Pezizomycotina</taxon>
        <taxon>Leotiomycetes</taxon>
        <taxon>Helotiales</taxon>
        <taxon>Helotiaceae</taxon>
        <taxon>Hymenoscyphus</taxon>
    </lineage>
</organism>